<dbReference type="AlphaFoldDB" id="A0A1R2BJ22"/>
<feature type="region of interest" description="Disordered" evidence="1">
    <location>
        <begin position="80"/>
        <end position="100"/>
    </location>
</feature>
<evidence type="ECO:0000313" key="3">
    <source>
        <dbReference type="Proteomes" id="UP000187209"/>
    </source>
</evidence>
<protein>
    <submittedName>
        <fullName evidence="2">Uncharacterized protein</fullName>
    </submittedName>
</protein>
<keyword evidence="3" id="KW-1185">Reference proteome</keyword>
<organism evidence="2 3">
    <name type="scientific">Stentor coeruleus</name>
    <dbReference type="NCBI Taxonomy" id="5963"/>
    <lineage>
        <taxon>Eukaryota</taxon>
        <taxon>Sar</taxon>
        <taxon>Alveolata</taxon>
        <taxon>Ciliophora</taxon>
        <taxon>Postciliodesmatophora</taxon>
        <taxon>Heterotrichea</taxon>
        <taxon>Heterotrichida</taxon>
        <taxon>Stentoridae</taxon>
        <taxon>Stentor</taxon>
    </lineage>
</organism>
<evidence type="ECO:0000313" key="2">
    <source>
        <dbReference type="EMBL" id="OMJ76724.1"/>
    </source>
</evidence>
<evidence type="ECO:0000256" key="1">
    <source>
        <dbReference type="SAM" id="MobiDB-lite"/>
    </source>
</evidence>
<gene>
    <name evidence="2" type="ORF">SteCoe_23837</name>
</gene>
<proteinExistence type="predicted"/>
<comment type="caution">
    <text evidence="2">The sequence shown here is derived from an EMBL/GenBank/DDBJ whole genome shotgun (WGS) entry which is preliminary data.</text>
</comment>
<feature type="compositionally biased region" description="Polar residues" evidence="1">
    <location>
        <begin position="88"/>
        <end position="98"/>
    </location>
</feature>
<reference evidence="2 3" key="1">
    <citation type="submission" date="2016-11" db="EMBL/GenBank/DDBJ databases">
        <title>The macronuclear genome of Stentor coeruleus: a giant cell with tiny introns.</title>
        <authorList>
            <person name="Slabodnick M."/>
            <person name="Ruby J.G."/>
            <person name="Reiff S.B."/>
            <person name="Swart E.C."/>
            <person name="Gosai S."/>
            <person name="Prabakaran S."/>
            <person name="Witkowska E."/>
            <person name="Larue G.E."/>
            <person name="Fisher S."/>
            <person name="Freeman R.M."/>
            <person name="Gunawardena J."/>
            <person name="Chu W."/>
            <person name="Stover N.A."/>
            <person name="Gregory B.D."/>
            <person name="Nowacki M."/>
            <person name="Derisi J."/>
            <person name="Roy S.W."/>
            <person name="Marshall W.F."/>
            <person name="Sood P."/>
        </authorList>
    </citation>
    <scope>NUCLEOTIDE SEQUENCE [LARGE SCALE GENOMIC DNA]</scope>
    <source>
        <strain evidence="2">WM001</strain>
    </source>
</reference>
<dbReference type="EMBL" id="MPUH01000614">
    <property type="protein sequence ID" value="OMJ76724.1"/>
    <property type="molecule type" value="Genomic_DNA"/>
</dbReference>
<sequence length="136" mass="15866">MSLTFYDEHLAWQQRIQKEVVRAAMVQPKYAFNYSESPTRLQEKPRSLSPKKKVVKQPIKVYAHLNAELRGKYSKHFNPPISPLPQIRRNNNQSSTPVHSRGFTAISSNSYFSDFEGKTAEELKEVLREERYVIII</sequence>
<dbReference type="Proteomes" id="UP000187209">
    <property type="component" value="Unassembled WGS sequence"/>
</dbReference>
<accession>A0A1R2BJ22</accession>
<name>A0A1R2BJ22_9CILI</name>